<dbReference type="Gene3D" id="1.10.510.10">
    <property type="entry name" value="Transferase(Phosphotransferase) domain 1"/>
    <property type="match status" value="1"/>
</dbReference>
<gene>
    <name evidence="2" type="ORF">ESZ36_08640</name>
</gene>
<evidence type="ECO:0000313" key="2">
    <source>
        <dbReference type="EMBL" id="TWX68552.1"/>
    </source>
</evidence>
<dbReference type="EMBL" id="VOLT01000004">
    <property type="protein sequence ID" value="TWX68552.1"/>
    <property type="molecule type" value="Genomic_DNA"/>
</dbReference>
<keyword evidence="2" id="KW-0808">Transferase</keyword>
<sequence length="214" mass="25207">MISAELIMSDNCEFDFSDVDCDFQTKFAKFYKVHNNDGNTSIIKVFKKEYCDFFSEHKYNLLKNIRSELMISILSINNKINNQYVEYEYFESMTLKEWLHSDCIITKSLLINVIKDMAEIIDKFHQNDLVHLDIVGNFLINTDGKIKLNDYDYVEELGGSKKGRVDLHSFFELVYRMILFVHKKKSTRTINIKFNDTNIDHSSCKKFISSLDLQ</sequence>
<comment type="caution">
    <text evidence="2">The sequence shown here is derived from an EMBL/GenBank/DDBJ whole genome shotgun (WGS) entry which is preliminary data.</text>
</comment>
<dbReference type="SUPFAM" id="SSF56112">
    <property type="entry name" value="Protein kinase-like (PK-like)"/>
    <property type="match status" value="1"/>
</dbReference>
<protein>
    <submittedName>
        <fullName evidence="2">Protein kinase family protein</fullName>
    </submittedName>
</protein>
<proteinExistence type="predicted"/>
<dbReference type="GO" id="GO:0005524">
    <property type="term" value="F:ATP binding"/>
    <property type="evidence" value="ECO:0007669"/>
    <property type="project" value="InterPro"/>
</dbReference>
<dbReference type="Pfam" id="PF00069">
    <property type="entry name" value="Pkinase"/>
    <property type="match status" value="1"/>
</dbReference>
<accession>A0A5C6QIW0</accession>
<dbReference type="InterPro" id="IPR011009">
    <property type="entry name" value="Kinase-like_dom_sf"/>
</dbReference>
<reference evidence="2 3" key="1">
    <citation type="submission" date="2019-07" db="EMBL/GenBank/DDBJ databases">
        <title>Genomes of sea-ice associated Colwellia species.</title>
        <authorList>
            <person name="Bowman J.P."/>
        </authorList>
    </citation>
    <scope>NUCLEOTIDE SEQUENCE [LARGE SCALE GENOMIC DNA]</scope>
    <source>
        <strain evidence="2 3">ACAM 459</strain>
    </source>
</reference>
<evidence type="ECO:0000313" key="3">
    <source>
        <dbReference type="Proteomes" id="UP000321822"/>
    </source>
</evidence>
<dbReference type="GO" id="GO:0004672">
    <property type="term" value="F:protein kinase activity"/>
    <property type="evidence" value="ECO:0007669"/>
    <property type="project" value="InterPro"/>
</dbReference>
<dbReference type="PROSITE" id="PS50011">
    <property type="entry name" value="PROTEIN_KINASE_DOM"/>
    <property type="match status" value="1"/>
</dbReference>
<evidence type="ECO:0000259" key="1">
    <source>
        <dbReference type="PROSITE" id="PS50011"/>
    </source>
</evidence>
<feature type="domain" description="Protein kinase" evidence="1">
    <location>
        <begin position="16"/>
        <end position="214"/>
    </location>
</feature>
<organism evidence="2 3">
    <name type="scientific">Colwellia demingiae</name>
    <dbReference type="NCBI Taxonomy" id="89401"/>
    <lineage>
        <taxon>Bacteria</taxon>
        <taxon>Pseudomonadati</taxon>
        <taxon>Pseudomonadota</taxon>
        <taxon>Gammaproteobacteria</taxon>
        <taxon>Alteromonadales</taxon>
        <taxon>Colwelliaceae</taxon>
        <taxon>Colwellia</taxon>
    </lineage>
</organism>
<dbReference type="AlphaFoldDB" id="A0A5C6QIW0"/>
<keyword evidence="2" id="KW-0418">Kinase</keyword>
<dbReference type="InterPro" id="IPR000719">
    <property type="entry name" value="Prot_kinase_dom"/>
</dbReference>
<name>A0A5C6QIW0_9GAMM</name>
<keyword evidence="3" id="KW-1185">Reference proteome</keyword>
<dbReference type="Proteomes" id="UP000321822">
    <property type="component" value="Unassembled WGS sequence"/>
</dbReference>